<dbReference type="Pfam" id="PF05331">
    <property type="entry name" value="DUF742"/>
    <property type="match status" value="1"/>
</dbReference>
<dbReference type="EMBL" id="CP016076">
    <property type="protein sequence ID" value="APU14670.1"/>
    <property type="molecule type" value="Genomic_DNA"/>
</dbReference>
<dbReference type="AlphaFoldDB" id="A0AAC9LD67"/>
<proteinExistence type="predicted"/>
<dbReference type="PANTHER" id="PTHR36221:SF1">
    <property type="entry name" value="DUF742 DOMAIN-CONTAINING PROTEIN"/>
    <property type="match status" value="1"/>
</dbReference>
<name>A0AAC9LD67_9PSEU</name>
<dbReference type="KEGG" id="acad:UA74_13060"/>
<dbReference type="Proteomes" id="UP000185511">
    <property type="component" value="Chromosome"/>
</dbReference>
<reference evidence="3" key="1">
    <citation type="submission" date="2016-06" db="EMBL/GenBank/DDBJ databases">
        <title>Complete genome sequence of Actinoalloteichus fjordicus DSM 46855 (=ADI127-17), type strain of the new species Actinoalloteichus fjordicus.</title>
        <authorList>
            <person name="Ruckert C."/>
            <person name="Nouioui I."/>
            <person name="Willmese J."/>
            <person name="van Wezel G."/>
            <person name="Klenk H.-P."/>
            <person name="Kalinowski J."/>
            <person name="Zotchev S.B."/>
        </authorList>
    </citation>
    <scope>NUCLEOTIDE SEQUENCE [LARGE SCALE GENOMIC DNA]</scope>
    <source>
        <strain evidence="3">ADI127-7</strain>
    </source>
</reference>
<accession>A0AAC9LD67</accession>
<dbReference type="InterPro" id="IPR007995">
    <property type="entry name" value="DUF742"/>
</dbReference>
<gene>
    <name evidence="2" type="ORF">UA74_13060</name>
</gene>
<sequence>MVGLTGARFGPSTRRRARHDTPKPNEGATASTSDSVTGTSRASVGSTGARFGGAARRRRDRDDDTSPAETVQAENAVHIDFDQTRSSRPVPWNDPLDEVGEEFEEDPIWPPSVGEPGTWLEASFTGSLVRPYARTGGRTSVAVDLAMETLISSSTGPVSITTAARPELRRITEICVEPRSLAEVSALLALPIGVTRVLIADLAESGGVQVHQPIDPRRLVMNGDFLQRVLTGLRRL</sequence>
<dbReference type="PANTHER" id="PTHR36221">
    <property type="entry name" value="DUF742 DOMAIN-CONTAINING PROTEIN"/>
    <property type="match status" value="1"/>
</dbReference>
<keyword evidence="3" id="KW-1185">Reference proteome</keyword>
<feature type="compositionally biased region" description="Polar residues" evidence="1">
    <location>
        <begin position="28"/>
        <end position="46"/>
    </location>
</feature>
<evidence type="ECO:0000313" key="2">
    <source>
        <dbReference type="EMBL" id="APU14670.1"/>
    </source>
</evidence>
<evidence type="ECO:0000313" key="3">
    <source>
        <dbReference type="Proteomes" id="UP000185511"/>
    </source>
</evidence>
<evidence type="ECO:0000256" key="1">
    <source>
        <dbReference type="SAM" id="MobiDB-lite"/>
    </source>
</evidence>
<organism evidence="2 3">
    <name type="scientific">Actinoalloteichus fjordicus</name>
    <dbReference type="NCBI Taxonomy" id="1612552"/>
    <lineage>
        <taxon>Bacteria</taxon>
        <taxon>Bacillati</taxon>
        <taxon>Actinomycetota</taxon>
        <taxon>Actinomycetes</taxon>
        <taxon>Pseudonocardiales</taxon>
        <taxon>Pseudonocardiaceae</taxon>
        <taxon>Actinoalloteichus</taxon>
    </lineage>
</organism>
<protein>
    <submittedName>
        <fullName evidence="2">DUF742 family protein</fullName>
    </submittedName>
</protein>
<feature type="region of interest" description="Disordered" evidence="1">
    <location>
        <begin position="1"/>
        <end position="91"/>
    </location>
</feature>